<protein>
    <submittedName>
        <fullName evidence="2">CHAT domain-containing protein</fullName>
    </submittedName>
</protein>
<dbReference type="PANTHER" id="PTHR19959">
    <property type="entry name" value="KINESIN LIGHT CHAIN"/>
    <property type="match status" value="1"/>
</dbReference>
<dbReference type="PANTHER" id="PTHR19959:SF119">
    <property type="entry name" value="FUNGAL LIPASE-LIKE DOMAIN-CONTAINING PROTEIN"/>
    <property type="match status" value="1"/>
</dbReference>
<organism evidence="2 3">
    <name type="scientific">Ephemerocybe angulata</name>
    <dbReference type="NCBI Taxonomy" id="980116"/>
    <lineage>
        <taxon>Eukaryota</taxon>
        <taxon>Fungi</taxon>
        <taxon>Dikarya</taxon>
        <taxon>Basidiomycota</taxon>
        <taxon>Agaricomycotina</taxon>
        <taxon>Agaricomycetes</taxon>
        <taxon>Agaricomycetidae</taxon>
        <taxon>Agaricales</taxon>
        <taxon>Agaricineae</taxon>
        <taxon>Psathyrellaceae</taxon>
        <taxon>Ephemerocybe</taxon>
    </lineage>
</organism>
<evidence type="ECO:0000259" key="1">
    <source>
        <dbReference type="Pfam" id="PF12770"/>
    </source>
</evidence>
<dbReference type="InterPro" id="IPR011990">
    <property type="entry name" value="TPR-like_helical_dom_sf"/>
</dbReference>
<reference evidence="2 3" key="1">
    <citation type="submission" date="2020-07" db="EMBL/GenBank/DDBJ databases">
        <title>Comparative genomics of pyrophilous fungi reveals a link between fire events and developmental genes.</title>
        <authorList>
            <consortium name="DOE Joint Genome Institute"/>
            <person name="Steindorff A.S."/>
            <person name="Carver A."/>
            <person name="Calhoun S."/>
            <person name="Stillman K."/>
            <person name="Liu H."/>
            <person name="Lipzen A."/>
            <person name="Pangilinan J."/>
            <person name="Labutti K."/>
            <person name="Bruns T.D."/>
            <person name="Grigoriev I.V."/>
        </authorList>
    </citation>
    <scope>NUCLEOTIDE SEQUENCE [LARGE SCALE GENOMIC DNA]</scope>
    <source>
        <strain evidence="2 3">CBS 144469</strain>
    </source>
</reference>
<dbReference type="Gene3D" id="1.25.40.10">
    <property type="entry name" value="Tetratricopeptide repeat domain"/>
    <property type="match status" value="2"/>
</dbReference>
<evidence type="ECO:0000313" key="3">
    <source>
        <dbReference type="Proteomes" id="UP000521943"/>
    </source>
</evidence>
<dbReference type="Pfam" id="PF12770">
    <property type="entry name" value="CHAT"/>
    <property type="match status" value="1"/>
</dbReference>
<dbReference type="EMBL" id="JACGCI010000016">
    <property type="protein sequence ID" value="KAF6759310.1"/>
    <property type="molecule type" value="Genomic_DNA"/>
</dbReference>
<dbReference type="OrthoDB" id="9991317at2759"/>
<sequence length="1024" mass="113684">MADSDIVCNKSNETRLSEEDGRRDLAEITKAIAKLRKRVQLTPEDPAKMGRRFNKLGTLLYSRFEQTGDFVDLDEAIEREEKSVELTPDCHSEMPVRLNSLATFLCSRVHSTENISDIDEAVSMMQRSVALTPDGHPDMPERLQSLGTSLWLRFKRIGHIEDLNDAIFKGRESLELTPEGHVDMPRRLDSLATSLSSRFERAGDIGDVTEAISLKRKSVERTPDNHERMPATLSSLGSSLHLRFERTGDIGDLDEALVMKRQSVELTPDGHADLPTMLMSLCASLKLHSERTGDIAELNDAVLLNRKSVELTPEWHVDMPGRLTNLAVLFDSRFERTGDIGDLDEAVSKKRRALELTHHGHSMRPARLNSLGISLWMRSERNGDIADLDEAISMKRNALELTPFGHVDMPVLLTSLSRSLESRFQRTDNLRDLYEAIYKYKAAATHPSGSPHTKLEAAKRWVRSLTRNFSHPTPSDILLAFDTTIHLIALTATLEQTLQRRYAHLRDSSGLPLQGASSAFTLGRIDKALEWLEQGRCLVWGQLTNLRTPLDDLRRHDSSLAQNFMETSKQLETAGSVRSTARMDMLPSEKISLEEEAQHHLQLARQWEGLLERVRAIPGFGNFLKPLQFEAILQDLPESGYVIVINVDSHRCDAIVLQAGEGAPLHVPLSNFTLEMCGQYQKDLRTQLKAYHLRDRGGEAVVLSEKRDGERGIRSATLTKAGARTIVQGILKGLWDRVVEPILQRLNLSKTDRSSSSSAPRIWWCPTGPLSFLPLHAAGVYGGGNSSETVLDYAISSYTPTVTALTDRVKNGQPEATQTSGIFVTSQPNAPGVSSIPGTTKEARIIYDVLTEGGVRVEKLEGSSVSAASCLDIMETFSAVHLACHGSQNAEDPLGSRFLFHDGSMELGAILQRNLKDADLAFLSACQTSTGVQELPDEAVHLAAGMLAAGYRRVVATMWSIGDRHAPDVATDFYQYLLDHSKAGFNSELSAQALHYAINQLRVRLGDSSDRSLLTWIPYVHFGY</sequence>
<accession>A0A8H6I5J5</accession>
<dbReference type="InterPro" id="IPR024983">
    <property type="entry name" value="CHAT_dom"/>
</dbReference>
<proteinExistence type="predicted"/>
<feature type="domain" description="CHAT" evidence="1">
    <location>
        <begin position="731"/>
        <end position="1023"/>
    </location>
</feature>
<dbReference type="Proteomes" id="UP000521943">
    <property type="component" value="Unassembled WGS sequence"/>
</dbReference>
<name>A0A8H6I5J5_9AGAR</name>
<evidence type="ECO:0000313" key="2">
    <source>
        <dbReference type="EMBL" id="KAF6759310.1"/>
    </source>
</evidence>
<gene>
    <name evidence="2" type="ORF">DFP72DRAFT_961410</name>
</gene>
<comment type="caution">
    <text evidence="2">The sequence shown here is derived from an EMBL/GenBank/DDBJ whole genome shotgun (WGS) entry which is preliminary data.</text>
</comment>
<dbReference type="AlphaFoldDB" id="A0A8H6I5J5"/>
<keyword evidence="3" id="KW-1185">Reference proteome</keyword>